<dbReference type="InterPro" id="IPR032675">
    <property type="entry name" value="LRR_dom_sf"/>
</dbReference>
<keyword evidence="2" id="KW-1185">Reference proteome</keyword>
<gene>
    <name evidence="1" type="ORF">EIP91_002574</name>
</gene>
<comment type="caution">
    <text evidence="1">The sequence shown here is derived from an EMBL/GenBank/DDBJ whole genome shotgun (WGS) entry which is preliminary data.</text>
</comment>
<dbReference type="Gene3D" id="3.80.10.10">
    <property type="entry name" value="Ribonuclease Inhibitor"/>
    <property type="match status" value="1"/>
</dbReference>
<dbReference type="EMBL" id="RWJN01000178">
    <property type="protein sequence ID" value="TCD65490.1"/>
    <property type="molecule type" value="Genomic_DNA"/>
</dbReference>
<dbReference type="AlphaFoldDB" id="A0A4R0RBT8"/>
<dbReference type="Proteomes" id="UP000292702">
    <property type="component" value="Unassembled WGS sequence"/>
</dbReference>
<dbReference type="STRING" id="92696.A0A4R0RBT8"/>
<accession>A0A4R0RBT8</accession>
<reference evidence="1 2" key="1">
    <citation type="submission" date="2018-11" db="EMBL/GenBank/DDBJ databases">
        <title>Genome assembly of Steccherinum ochraceum LE-BIN_3174, the white-rot fungus of the Steccherinaceae family (The Residual Polyporoid clade, Polyporales, Basidiomycota).</title>
        <authorList>
            <person name="Fedorova T.V."/>
            <person name="Glazunova O.A."/>
            <person name="Landesman E.O."/>
            <person name="Moiseenko K.V."/>
            <person name="Psurtseva N.V."/>
            <person name="Savinova O.S."/>
            <person name="Shakhova N.V."/>
            <person name="Tyazhelova T.V."/>
            <person name="Vasina D.V."/>
        </authorList>
    </citation>
    <scope>NUCLEOTIDE SEQUENCE [LARGE SCALE GENOMIC DNA]</scope>
    <source>
        <strain evidence="1 2">LE-BIN_3174</strain>
    </source>
</reference>
<protein>
    <recommendedName>
        <fullName evidence="3">F-box domain-containing protein</fullName>
    </recommendedName>
</protein>
<name>A0A4R0RBT8_9APHY</name>
<organism evidence="1 2">
    <name type="scientific">Steccherinum ochraceum</name>
    <dbReference type="NCBI Taxonomy" id="92696"/>
    <lineage>
        <taxon>Eukaryota</taxon>
        <taxon>Fungi</taxon>
        <taxon>Dikarya</taxon>
        <taxon>Basidiomycota</taxon>
        <taxon>Agaricomycotina</taxon>
        <taxon>Agaricomycetes</taxon>
        <taxon>Polyporales</taxon>
        <taxon>Steccherinaceae</taxon>
        <taxon>Steccherinum</taxon>
    </lineage>
</organism>
<proteinExistence type="predicted"/>
<dbReference type="OrthoDB" id="3341212at2759"/>
<sequence>MEVCKLWREVAISCPPLWSSLEITYDSPLHRIEVFLERAKHAPLDITIDLTKYKPYTVARATNALGQDPLPEGEGQDVERIERNPRDRFYKVLRLIAPHMRHTRSLRITVFCKVYMCMAFEVLGTCAGAPMLETLALHRRCAGFCTGPREQEFVLFNGNAPRLKDVVLRTTHLDWERSRFLYGLRSMELMDLDVQLSPSFTTFARIAQESPNLEDLYFIDSGPSWDGPRGFLEDHGADSSGVTSTRVGVACRSSRTISLPSVRKFVLSHRRNPSFVSDLLSRIAFPRLTSLTLSLRWEDTTDVLYLLATPHPVTKQSVLGNLETMHLACIDRCQAPVVGTAMAAMRKVKTLRLNFHHVHGDWLHALIPVGTPDEPGGYGAVNLPLLETLHCDGVSGRSLMKLVKARAKARVPLVNLYVSDADWRSMETEHMEWLKGESGLQTFLAKNLSLRI</sequence>
<evidence type="ECO:0000313" key="2">
    <source>
        <dbReference type="Proteomes" id="UP000292702"/>
    </source>
</evidence>
<evidence type="ECO:0000313" key="1">
    <source>
        <dbReference type="EMBL" id="TCD65490.1"/>
    </source>
</evidence>
<evidence type="ECO:0008006" key="3">
    <source>
        <dbReference type="Google" id="ProtNLM"/>
    </source>
</evidence>